<evidence type="ECO:0000313" key="1">
    <source>
        <dbReference type="EMBL" id="MFC5720300.1"/>
    </source>
</evidence>
<reference evidence="2" key="1">
    <citation type="journal article" date="2019" name="Int. J. Syst. Evol. Microbiol.">
        <title>The Global Catalogue of Microorganisms (GCM) 10K type strain sequencing project: providing services to taxonomists for standard genome sequencing and annotation.</title>
        <authorList>
            <consortium name="The Broad Institute Genomics Platform"/>
            <consortium name="The Broad Institute Genome Sequencing Center for Infectious Disease"/>
            <person name="Wu L."/>
            <person name="Ma J."/>
        </authorList>
    </citation>
    <scope>NUCLEOTIDE SEQUENCE [LARGE SCALE GENOMIC DNA]</scope>
    <source>
        <strain evidence="2">CGMCC 4.7304</strain>
    </source>
</reference>
<dbReference type="Pfam" id="PF06187">
    <property type="entry name" value="DUF993"/>
    <property type="match status" value="1"/>
</dbReference>
<proteinExistence type="predicted"/>
<dbReference type="InterPro" id="IPR013785">
    <property type="entry name" value="Aldolase_TIM"/>
</dbReference>
<organism evidence="1 2">
    <name type="scientific">Streptomyces gamaensis</name>
    <dbReference type="NCBI Taxonomy" id="1763542"/>
    <lineage>
        <taxon>Bacteria</taxon>
        <taxon>Bacillati</taxon>
        <taxon>Actinomycetota</taxon>
        <taxon>Actinomycetes</taxon>
        <taxon>Kitasatosporales</taxon>
        <taxon>Streptomycetaceae</taxon>
        <taxon>Streptomyces</taxon>
    </lineage>
</organism>
<comment type="caution">
    <text evidence="1">The sequence shown here is derived from an EMBL/GenBank/DDBJ whole genome shotgun (WGS) entry which is preliminary data.</text>
</comment>
<dbReference type="InterPro" id="IPR009334">
    <property type="entry name" value="DUF993"/>
</dbReference>
<evidence type="ECO:0000313" key="2">
    <source>
        <dbReference type="Proteomes" id="UP001596083"/>
    </source>
</evidence>
<gene>
    <name evidence="1" type="ORF">ACFP1Z_09010</name>
</gene>
<dbReference type="Gene3D" id="3.20.20.70">
    <property type="entry name" value="Aldolase class I"/>
    <property type="match status" value="1"/>
</dbReference>
<dbReference type="EMBL" id="JBHSPB010000004">
    <property type="protein sequence ID" value="MFC5720300.1"/>
    <property type="molecule type" value="Genomic_DNA"/>
</dbReference>
<dbReference type="RefSeq" id="WP_390315401.1">
    <property type="nucleotide sequence ID" value="NZ_JBHSPB010000004.1"/>
</dbReference>
<accession>A0ABW0Z1Q2</accession>
<keyword evidence="2" id="KW-1185">Reference proteome</keyword>
<dbReference type="Proteomes" id="UP001596083">
    <property type="component" value="Unassembled WGS sequence"/>
</dbReference>
<protein>
    <submittedName>
        <fullName evidence="1">Dihydrodipicolinate synthase family protein</fullName>
    </submittedName>
</protein>
<name>A0ABW0Z1Q2_9ACTN</name>
<dbReference type="SUPFAM" id="SSF51569">
    <property type="entry name" value="Aldolase"/>
    <property type="match status" value="1"/>
</dbReference>
<sequence>MIRLPDASGALRPYTPRGRPLALAPSAEPFVSRRVYAAAHVVADPFGDTTPGAPAALDWDATLAFRRHLWAHGLGVAEAMDTAQRGAGLDPRTAAGLIRRTAAEARAVGGALVCGAGTDQLAAPYGTLKDVTAAYAEQLAAVEAVGARAVVLGSRALAALARDADDYRTVYGTLLRQTSAPVILHWLGEMFDPALAGYWGSTDPDAAADILLGIVAEHPGKVEGVKVSLLDARRETALRRRLPAGVRCYTGDDFHYPQLVAGDADGHSDALLGVLDPLGPLAAHAVRALDAGDRRRFRALLDPTVALARHLFAPPTHAYKTGIVLLAWLAGHQEHFTMVGGAHAARSLPHLARAYELADGLGLFPDPERAEERMARLLAVHGVLP</sequence>